<dbReference type="GO" id="GO:0008137">
    <property type="term" value="F:NADH dehydrogenase (ubiquinone) activity"/>
    <property type="evidence" value="ECO:0007669"/>
    <property type="project" value="UniProtKB-EC"/>
</dbReference>
<keyword evidence="5" id="KW-0813">Transport</keyword>
<dbReference type="GeneID" id="42269373"/>
<reference evidence="17" key="1">
    <citation type="submission" date="2019-07" db="EMBL/GenBank/DDBJ databases">
        <title>The complete mitochondrial genome of the stag beetle, Figulus binodulus Waterhouse, 1873 (Coleoptera;Lucanidae).</title>
        <authorList>
            <person name="Lee J."/>
            <person name="Park J."/>
            <person name="Park J."/>
        </authorList>
    </citation>
    <scope>NUCLEOTIDE SEQUENCE</scope>
</reference>
<feature type="transmembrane region" description="Helical" evidence="16">
    <location>
        <begin position="125"/>
        <end position="149"/>
    </location>
</feature>
<evidence type="ECO:0000256" key="9">
    <source>
        <dbReference type="ARBA" id="ARBA00022982"/>
    </source>
</evidence>
<comment type="subcellular location">
    <subcellularLocation>
        <location evidence="1">Mitochondrion membrane</location>
        <topology evidence="1">Multi-pass membrane protein</topology>
    </subcellularLocation>
</comment>
<keyword evidence="6" id="KW-0679">Respiratory chain</keyword>
<proteinExistence type="inferred from homology"/>
<dbReference type="PANTHER" id="PTHR11435">
    <property type="entry name" value="NADH UBIQUINONE OXIDOREDUCTASE SUBUNIT ND6"/>
    <property type="match status" value="1"/>
</dbReference>
<evidence type="ECO:0000256" key="8">
    <source>
        <dbReference type="ARBA" id="ARBA00022967"/>
    </source>
</evidence>
<evidence type="ECO:0000256" key="1">
    <source>
        <dbReference type="ARBA" id="ARBA00004225"/>
    </source>
</evidence>
<geneLocation type="mitochondrion" evidence="17"/>
<evidence type="ECO:0000256" key="2">
    <source>
        <dbReference type="ARBA" id="ARBA00005698"/>
    </source>
</evidence>
<evidence type="ECO:0000256" key="7">
    <source>
        <dbReference type="ARBA" id="ARBA00022692"/>
    </source>
</evidence>
<sequence length="163" mass="18521">MLTLLMISVTFSTCMMLMTHPLSMGISLMMQTIMIAMITGIIHSPWYSYILFIIMVGGMLVLFLYMTNVASNEKFKLSKPSLFLLTLTVLTIPISQSFDPLMIHYPMMTHSILYSKIINLSLNKYLNFPMISVSTSILIYLLLTLIAVIKITEIKHGPLRHPN</sequence>
<evidence type="ECO:0000256" key="13">
    <source>
        <dbReference type="ARBA" id="ARBA00023136"/>
    </source>
</evidence>
<feature type="transmembrane region" description="Helical" evidence="16">
    <location>
        <begin position="82"/>
        <end position="105"/>
    </location>
</feature>
<dbReference type="AlphaFoldDB" id="A0A5J6KFY0"/>
<keyword evidence="10 16" id="KW-1133">Transmembrane helix</keyword>
<feature type="transmembrane region" description="Helical" evidence="16">
    <location>
        <begin position="49"/>
        <end position="70"/>
    </location>
</feature>
<organism evidence="17">
    <name type="scientific">Figulus binodulus</name>
    <dbReference type="NCBI Taxonomy" id="273949"/>
    <lineage>
        <taxon>Eukaryota</taxon>
        <taxon>Metazoa</taxon>
        <taxon>Ecdysozoa</taxon>
        <taxon>Arthropoda</taxon>
        <taxon>Hexapoda</taxon>
        <taxon>Insecta</taxon>
        <taxon>Pterygota</taxon>
        <taxon>Neoptera</taxon>
        <taxon>Endopterygota</taxon>
        <taxon>Coleoptera</taxon>
        <taxon>Polyphaga</taxon>
        <taxon>Scarabaeiformia</taxon>
        <taxon>Lucanidae</taxon>
        <taxon>Lucaninae</taxon>
        <taxon>Figulus</taxon>
    </lineage>
</organism>
<dbReference type="EMBL" id="MN180051">
    <property type="protein sequence ID" value="QEV84365.1"/>
    <property type="molecule type" value="Genomic_DNA"/>
</dbReference>
<keyword evidence="7 16" id="KW-0812">Transmembrane</keyword>
<feature type="transmembrane region" description="Helical" evidence="16">
    <location>
        <begin position="21"/>
        <end position="43"/>
    </location>
</feature>
<evidence type="ECO:0000256" key="12">
    <source>
        <dbReference type="ARBA" id="ARBA00023128"/>
    </source>
</evidence>
<dbReference type="GO" id="GO:0031966">
    <property type="term" value="C:mitochondrial membrane"/>
    <property type="evidence" value="ECO:0007669"/>
    <property type="project" value="UniProtKB-SubCell"/>
</dbReference>
<evidence type="ECO:0000256" key="5">
    <source>
        <dbReference type="ARBA" id="ARBA00022448"/>
    </source>
</evidence>
<evidence type="ECO:0000256" key="10">
    <source>
        <dbReference type="ARBA" id="ARBA00022989"/>
    </source>
</evidence>
<dbReference type="RefSeq" id="YP_009708254.1">
    <property type="nucleotide sequence ID" value="NC_045102.1"/>
</dbReference>
<evidence type="ECO:0000256" key="4">
    <source>
        <dbReference type="ARBA" id="ARBA00021095"/>
    </source>
</evidence>
<comment type="similarity">
    <text evidence="2">Belongs to the complex I subunit 6 family.</text>
</comment>
<dbReference type="CTD" id="4541"/>
<keyword evidence="11" id="KW-0520">NAD</keyword>
<evidence type="ECO:0000256" key="3">
    <source>
        <dbReference type="ARBA" id="ARBA00012944"/>
    </source>
</evidence>
<accession>A0A5J6KFY0</accession>
<evidence type="ECO:0000256" key="16">
    <source>
        <dbReference type="SAM" id="Phobius"/>
    </source>
</evidence>
<dbReference type="InterPro" id="IPR050269">
    <property type="entry name" value="ComplexI_Subunit6"/>
</dbReference>
<keyword evidence="12 17" id="KW-0496">Mitochondrion</keyword>
<protein>
    <recommendedName>
        <fullName evidence="4">NADH-ubiquinone oxidoreductase chain 6</fullName>
        <ecNumber evidence="3">7.1.1.2</ecNumber>
    </recommendedName>
    <alternativeName>
        <fullName evidence="14">NADH dehydrogenase subunit 6</fullName>
    </alternativeName>
</protein>
<keyword evidence="9" id="KW-0249">Electron transport</keyword>
<evidence type="ECO:0000256" key="11">
    <source>
        <dbReference type="ARBA" id="ARBA00023027"/>
    </source>
</evidence>
<gene>
    <name evidence="17" type="primary">ND6</name>
</gene>
<evidence type="ECO:0000256" key="6">
    <source>
        <dbReference type="ARBA" id="ARBA00022660"/>
    </source>
</evidence>
<keyword evidence="13 16" id="KW-0472">Membrane</keyword>
<dbReference type="EC" id="7.1.1.2" evidence="3"/>
<evidence type="ECO:0000313" key="17">
    <source>
        <dbReference type="EMBL" id="QEV84365.1"/>
    </source>
</evidence>
<evidence type="ECO:0000256" key="14">
    <source>
        <dbReference type="ARBA" id="ARBA00031019"/>
    </source>
</evidence>
<dbReference type="PANTHER" id="PTHR11435:SF1">
    <property type="entry name" value="NADH-UBIQUINONE OXIDOREDUCTASE CHAIN 6"/>
    <property type="match status" value="1"/>
</dbReference>
<evidence type="ECO:0000256" key="15">
    <source>
        <dbReference type="ARBA" id="ARBA00049551"/>
    </source>
</evidence>
<comment type="catalytic activity">
    <reaction evidence="15">
        <text>a ubiquinone + NADH + 5 H(+)(in) = a ubiquinol + NAD(+) + 4 H(+)(out)</text>
        <dbReference type="Rhea" id="RHEA:29091"/>
        <dbReference type="Rhea" id="RHEA-COMP:9565"/>
        <dbReference type="Rhea" id="RHEA-COMP:9566"/>
        <dbReference type="ChEBI" id="CHEBI:15378"/>
        <dbReference type="ChEBI" id="CHEBI:16389"/>
        <dbReference type="ChEBI" id="CHEBI:17976"/>
        <dbReference type="ChEBI" id="CHEBI:57540"/>
        <dbReference type="ChEBI" id="CHEBI:57945"/>
        <dbReference type="EC" id="7.1.1.2"/>
    </reaction>
</comment>
<name>A0A5J6KFY0_9SCAR</name>
<keyword evidence="8" id="KW-1278">Translocase</keyword>